<organism evidence="2 3">
    <name type="scientific">Chryseobacterium caseinilyticum</name>
    <dbReference type="NCBI Taxonomy" id="2771428"/>
    <lineage>
        <taxon>Bacteria</taxon>
        <taxon>Pseudomonadati</taxon>
        <taxon>Bacteroidota</taxon>
        <taxon>Flavobacteriia</taxon>
        <taxon>Flavobacteriales</taxon>
        <taxon>Weeksellaceae</taxon>
        <taxon>Chryseobacterium group</taxon>
        <taxon>Chryseobacterium</taxon>
    </lineage>
</organism>
<keyword evidence="3" id="KW-1185">Reference proteome</keyword>
<dbReference type="EMBL" id="JACYFS010000003">
    <property type="protein sequence ID" value="MBD8083058.1"/>
    <property type="molecule type" value="Genomic_DNA"/>
</dbReference>
<protein>
    <submittedName>
        <fullName evidence="2">Uncharacterized protein</fullName>
    </submittedName>
</protein>
<sequence length="60" mass="6975">MKKIFLFLLFATMISAQETAVLKFDQNIKDKNSRTKSLTLIDRRKDKNTGSITNRKETLI</sequence>
<evidence type="ECO:0000256" key="1">
    <source>
        <dbReference type="SAM" id="SignalP"/>
    </source>
</evidence>
<proteinExistence type="predicted"/>
<dbReference type="RefSeq" id="WP_191737006.1">
    <property type="nucleotide sequence ID" value="NZ_JACYFS010000003.1"/>
</dbReference>
<feature type="signal peptide" evidence="1">
    <location>
        <begin position="1"/>
        <end position="20"/>
    </location>
</feature>
<name>A0ABR8ZCS5_9FLAO</name>
<evidence type="ECO:0000313" key="2">
    <source>
        <dbReference type="EMBL" id="MBD8083058.1"/>
    </source>
</evidence>
<evidence type="ECO:0000313" key="3">
    <source>
        <dbReference type="Proteomes" id="UP000637299"/>
    </source>
</evidence>
<accession>A0ABR8ZCS5</accession>
<feature type="chain" id="PRO_5045911728" evidence="1">
    <location>
        <begin position="21"/>
        <end position="60"/>
    </location>
</feature>
<comment type="caution">
    <text evidence="2">The sequence shown here is derived from an EMBL/GenBank/DDBJ whole genome shotgun (WGS) entry which is preliminary data.</text>
</comment>
<dbReference type="Proteomes" id="UP000637299">
    <property type="component" value="Unassembled WGS sequence"/>
</dbReference>
<reference evidence="2 3" key="1">
    <citation type="submission" date="2020-09" db="EMBL/GenBank/DDBJ databases">
        <title>Genome seq and assembly of Chryseobacterium sp.</title>
        <authorList>
            <person name="Chhetri G."/>
        </authorList>
    </citation>
    <scope>NUCLEOTIDE SEQUENCE [LARGE SCALE GENOMIC DNA]</scope>
    <source>
        <strain evidence="2 3">GCR10</strain>
    </source>
</reference>
<gene>
    <name evidence="2" type="ORF">IC610_11595</name>
</gene>
<keyword evidence="1" id="KW-0732">Signal</keyword>